<proteinExistence type="inferred from homology"/>
<keyword evidence="3" id="KW-0479">Metal-binding</keyword>
<dbReference type="AlphaFoldDB" id="A0A1C7NGI6"/>
<dbReference type="GO" id="GO:0005737">
    <property type="term" value="C:cytoplasm"/>
    <property type="evidence" value="ECO:0007669"/>
    <property type="project" value="UniProtKB-SubCell"/>
</dbReference>
<dbReference type="Pfam" id="PF13445">
    <property type="entry name" value="zf-RING_UBOX"/>
    <property type="match status" value="1"/>
</dbReference>
<comment type="subcellular location">
    <subcellularLocation>
        <location evidence="1">Cytoplasm</location>
    </subcellularLocation>
</comment>
<evidence type="ECO:0000313" key="14">
    <source>
        <dbReference type="EMBL" id="OBZ88222.1"/>
    </source>
</evidence>
<dbReference type="InterPro" id="IPR037683">
    <property type="entry name" value="Rmd5_dRing"/>
</dbReference>
<dbReference type="STRING" id="101091.A0A1C7NGI6"/>
<dbReference type="Gene3D" id="3.30.40.10">
    <property type="entry name" value="Zinc/RING finger domain, C3HC4 (zinc finger)"/>
    <property type="match status" value="1"/>
</dbReference>
<evidence type="ECO:0000256" key="4">
    <source>
        <dbReference type="ARBA" id="ARBA00022771"/>
    </source>
</evidence>
<feature type="domain" description="RING-type" evidence="11">
    <location>
        <begin position="335"/>
        <end position="380"/>
    </location>
</feature>
<dbReference type="FunCoup" id="A0A1C7NGI6">
    <property type="interactions" value="436"/>
</dbReference>
<name>A0A1C7NGI6_9FUNG</name>
<evidence type="ECO:0000259" key="12">
    <source>
        <dbReference type="PROSITE" id="PS50897"/>
    </source>
</evidence>
<organism evidence="14 15">
    <name type="scientific">Choanephora cucurbitarum</name>
    <dbReference type="NCBI Taxonomy" id="101091"/>
    <lineage>
        <taxon>Eukaryota</taxon>
        <taxon>Fungi</taxon>
        <taxon>Fungi incertae sedis</taxon>
        <taxon>Mucoromycota</taxon>
        <taxon>Mucoromycotina</taxon>
        <taxon>Mucoromycetes</taxon>
        <taxon>Mucorales</taxon>
        <taxon>Mucorineae</taxon>
        <taxon>Choanephoraceae</taxon>
        <taxon>Choanephoroideae</taxon>
        <taxon>Choanephora</taxon>
    </lineage>
</organism>
<dbReference type="PANTHER" id="PTHR12170">
    <property type="entry name" value="MACROPHAGE ERYTHROBLAST ATTACHER-RELATED"/>
    <property type="match status" value="1"/>
</dbReference>
<keyword evidence="4 9" id="KW-0863">Zinc-finger</keyword>
<comment type="similarity">
    <text evidence="6">Belongs to the RMD5/GID2 family.</text>
</comment>
<protein>
    <recommendedName>
        <fullName evidence="8">GID complex catalytic subunit 2</fullName>
    </recommendedName>
    <alternativeName>
        <fullName evidence="7">Glucose-induced degradation protein 2</fullName>
    </alternativeName>
</protein>
<dbReference type="GO" id="GO:0008270">
    <property type="term" value="F:zinc ion binding"/>
    <property type="evidence" value="ECO:0007669"/>
    <property type="project" value="UniProtKB-KW"/>
</dbReference>
<dbReference type="GO" id="GO:0061630">
    <property type="term" value="F:ubiquitin protein ligase activity"/>
    <property type="evidence" value="ECO:0007669"/>
    <property type="project" value="InterPro"/>
</dbReference>
<comment type="caution">
    <text evidence="14">The sequence shown here is derived from an EMBL/GenBank/DDBJ whole genome shotgun (WGS) entry which is preliminary data.</text>
</comment>
<feature type="zinc finger region" description="RING-Gid-type" evidence="10">
    <location>
        <begin position="335"/>
        <end position="380"/>
    </location>
</feature>
<evidence type="ECO:0000313" key="15">
    <source>
        <dbReference type="Proteomes" id="UP000093000"/>
    </source>
</evidence>
<dbReference type="OrthoDB" id="1933281at2759"/>
<gene>
    <name evidence="14" type="ORF">A0J61_03723</name>
</gene>
<reference evidence="14 15" key="1">
    <citation type="submission" date="2016-03" db="EMBL/GenBank/DDBJ databases">
        <title>Choanephora cucurbitarum.</title>
        <authorList>
            <person name="Min B."/>
            <person name="Park H."/>
            <person name="Park J.-H."/>
            <person name="Shin H.-D."/>
            <person name="Choi I.-G."/>
        </authorList>
    </citation>
    <scope>NUCLEOTIDE SEQUENCE [LARGE SCALE GENOMIC DNA]</scope>
    <source>
        <strain evidence="14 15">KUS-F28377</strain>
    </source>
</reference>
<dbReference type="PROSITE" id="PS50089">
    <property type="entry name" value="ZF_RING_2"/>
    <property type="match status" value="1"/>
</dbReference>
<dbReference type="InParanoid" id="A0A1C7NGI6"/>
<evidence type="ECO:0000256" key="6">
    <source>
        <dbReference type="ARBA" id="ARBA00061136"/>
    </source>
</evidence>
<evidence type="ECO:0000256" key="3">
    <source>
        <dbReference type="ARBA" id="ARBA00022723"/>
    </source>
</evidence>
<dbReference type="InterPro" id="IPR006595">
    <property type="entry name" value="CTLH_C"/>
</dbReference>
<dbReference type="PROSITE" id="PS51867">
    <property type="entry name" value="ZF_RING_GID"/>
    <property type="match status" value="1"/>
</dbReference>
<dbReference type="PANTHER" id="PTHR12170:SF3">
    <property type="entry name" value="GH10162P"/>
    <property type="match status" value="1"/>
</dbReference>
<evidence type="ECO:0000259" key="11">
    <source>
        <dbReference type="PROSITE" id="PS50089"/>
    </source>
</evidence>
<evidence type="ECO:0000256" key="1">
    <source>
        <dbReference type="ARBA" id="ARBA00004496"/>
    </source>
</evidence>
<dbReference type="SMART" id="SM00184">
    <property type="entry name" value="RING"/>
    <property type="match status" value="1"/>
</dbReference>
<dbReference type="InterPro" id="IPR024964">
    <property type="entry name" value="CTLH/CRA"/>
</dbReference>
<dbReference type="CDD" id="cd16652">
    <property type="entry name" value="dRING_Rmd5p-like"/>
    <property type="match status" value="1"/>
</dbReference>
<dbReference type="GO" id="GO:0005634">
    <property type="term" value="C:nucleus"/>
    <property type="evidence" value="ECO:0007669"/>
    <property type="project" value="TreeGrafter"/>
</dbReference>
<accession>A0A1C7NGI6</accession>
<evidence type="ECO:0000256" key="8">
    <source>
        <dbReference type="ARBA" id="ARBA00080744"/>
    </source>
</evidence>
<dbReference type="PROSITE" id="PS50897">
    <property type="entry name" value="CTLH"/>
    <property type="match status" value="1"/>
</dbReference>
<sequence>MNGILNSCQDMQKKQSAMQDTVLNKLASFRQILEAKKQEVSQGKVTFSFLLLSLYKPIQEQSKQLSFQKPQKEFQSALSKLSKEIDRKFKQDISVIYHPEAFAGKQDVLYRALALHFIRQGHFELCDEFMNESDIAIDDPLRETVEQLKNEFEQMYTVLNKMEQEKDLEPAIQWANEHQQELKGLSSTLGFNLHRMRFIQLLTSTDPITAVRYGQQHFNTYVITVLVEIKRLMTATLFSQNLSSSRYADLCSSDNWNNIKQEFQRDFCSLLKMSAQSPLYTRPVDSVYVGTTALPVIMKLYTIMSSKKTEWSAQNELPVEIPLSEELRYHSVFACPVSKEQATDTNPPMMMPCGHVVCKESLTRLSRSSRAASRFKCPYCPTESSIDQAVQVYF</sequence>
<keyword evidence="15" id="KW-1185">Reference proteome</keyword>
<dbReference type="InterPro" id="IPR045098">
    <property type="entry name" value="Fyv10_fam"/>
</dbReference>
<dbReference type="SMART" id="SM00668">
    <property type="entry name" value="CTLH"/>
    <property type="match status" value="1"/>
</dbReference>
<evidence type="ECO:0000256" key="10">
    <source>
        <dbReference type="PROSITE-ProRule" id="PRU01215"/>
    </source>
</evidence>
<evidence type="ECO:0000256" key="5">
    <source>
        <dbReference type="ARBA" id="ARBA00022833"/>
    </source>
</evidence>
<feature type="domain" description="CTLH" evidence="12">
    <location>
        <begin position="167"/>
        <end position="209"/>
    </location>
</feature>
<dbReference type="Pfam" id="PF10607">
    <property type="entry name" value="CTLH"/>
    <property type="match status" value="1"/>
</dbReference>
<evidence type="ECO:0000256" key="7">
    <source>
        <dbReference type="ARBA" id="ARBA00075398"/>
    </source>
</evidence>
<keyword evidence="2" id="KW-0963">Cytoplasm</keyword>
<keyword evidence="5" id="KW-0862">Zinc</keyword>
<dbReference type="InterPro" id="IPR013083">
    <property type="entry name" value="Znf_RING/FYVE/PHD"/>
</dbReference>
<dbReference type="Proteomes" id="UP000093000">
    <property type="component" value="Unassembled WGS sequence"/>
</dbReference>
<evidence type="ECO:0000256" key="9">
    <source>
        <dbReference type="PROSITE-ProRule" id="PRU00175"/>
    </source>
</evidence>
<dbReference type="EMBL" id="LUGH01000166">
    <property type="protein sequence ID" value="OBZ88222.1"/>
    <property type="molecule type" value="Genomic_DNA"/>
</dbReference>
<dbReference type="InterPro" id="IPR001841">
    <property type="entry name" value="Znf_RING"/>
</dbReference>
<dbReference type="SUPFAM" id="SSF57850">
    <property type="entry name" value="RING/U-box"/>
    <property type="match status" value="1"/>
</dbReference>
<dbReference type="GO" id="GO:0043161">
    <property type="term" value="P:proteasome-mediated ubiquitin-dependent protein catabolic process"/>
    <property type="evidence" value="ECO:0007669"/>
    <property type="project" value="InterPro"/>
</dbReference>
<feature type="domain" description="RING-Gid-type" evidence="13">
    <location>
        <begin position="335"/>
        <end position="380"/>
    </location>
</feature>
<dbReference type="InterPro" id="IPR044063">
    <property type="entry name" value="ZF_RING_GID"/>
</dbReference>
<dbReference type="FunFam" id="3.30.40.10:FF:000143">
    <property type="entry name" value="Regulator of gluconeogenesis Rmd5"/>
    <property type="match status" value="1"/>
</dbReference>
<evidence type="ECO:0000259" key="13">
    <source>
        <dbReference type="PROSITE" id="PS51867"/>
    </source>
</evidence>
<dbReference type="InterPro" id="IPR027370">
    <property type="entry name" value="Znf-RING_euk"/>
</dbReference>
<evidence type="ECO:0000256" key="2">
    <source>
        <dbReference type="ARBA" id="ARBA00022490"/>
    </source>
</evidence>
<dbReference type="GO" id="GO:0034657">
    <property type="term" value="C:GID complex"/>
    <property type="evidence" value="ECO:0007669"/>
    <property type="project" value="TreeGrafter"/>
</dbReference>